<dbReference type="AlphaFoldDB" id="A0A9D4Z737"/>
<name>A0A9D4Z737_ADICA</name>
<reference evidence="1" key="1">
    <citation type="submission" date="2021-01" db="EMBL/GenBank/DDBJ databases">
        <title>Adiantum capillus-veneris genome.</title>
        <authorList>
            <person name="Fang Y."/>
            <person name="Liao Q."/>
        </authorList>
    </citation>
    <scope>NUCLEOTIDE SEQUENCE</scope>
    <source>
        <strain evidence="1">H3</strain>
        <tissue evidence="1">Leaf</tissue>
    </source>
</reference>
<comment type="caution">
    <text evidence="1">The sequence shown here is derived from an EMBL/GenBank/DDBJ whole genome shotgun (WGS) entry which is preliminary data.</text>
</comment>
<proteinExistence type="predicted"/>
<keyword evidence="2" id="KW-1185">Reference proteome</keyword>
<organism evidence="1 2">
    <name type="scientific">Adiantum capillus-veneris</name>
    <name type="common">Maidenhair fern</name>
    <dbReference type="NCBI Taxonomy" id="13818"/>
    <lineage>
        <taxon>Eukaryota</taxon>
        <taxon>Viridiplantae</taxon>
        <taxon>Streptophyta</taxon>
        <taxon>Embryophyta</taxon>
        <taxon>Tracheophyta</taxon>
        <taxon>Polypodiopsida</taxon>
        <taxon>Polypodiidae</taxon>
        <taxon>Polypodiales</taxon>
        <taxon>Pteridineae</taxon>
        <taxon>Pteridaceae</taxon>
        <taxon>Vittarioideae</taxon>
        <taxon>Adiantum</taxon>
    </lineage>
</organism>
<evidence type="ECO:0000313" key="2">
    <source>
        <dbReference type="Proteomes" id="UP000886520"/>
    </source>
</evidence>
<dbReference type="EMBL" id="JABFUD020000019">
    <property type="protein sequence ID" value="KAI5064778.1"/>
    <property type="molecule type" value="Genomic_DNA"/>
</dbReference>
<protein>
    <submittedName>
        <fullName evidence="1">Uncharacterized protein</fullName>
    </submittedName>
</protein>
<sequence length="291" mass="33382">MLSDIQRSFGLREDELYAILAQHLNYNVGTDEEPVKYKDFVEKDPLLGKLDVCFEPHKALEICFNEALQYKEPTEEEFLKAQENITDPHLSEADSENEDEQDKDVPIIQEPDLKIRNVGSINLWKENQLVSDENITIQPPKDEFLRRSSRVVDLTKDAVLKHYIKYLACPDLVIFHMKYSSDGYIPLFVYKTLSKYLGGYVLHPNATKVRLLEKECAINVLGYGHAMQGSLAGSYLAYTGYALAKGIKHYRELSPSGKQFLLRHDDLKQVEYKEGTSSLDQEDVEDIEDII</sequence>
<gene>
    <name evidence="1" type="ORF">GOP47_0019473</name>
</gene>
<accession>A0A9D4Z737</accession>
<evidence type="ECO:0000313" key="1">
    <source>
        <dbReference type="EMBL" id="KAI5064778.1"/>
    </source>
</evidence>
<dbReference type="Proteomes" id="UP000886520">
    <property type="component" value="Chromosome 19"/>
</dbReference>